<keyword evidence="4 8" id="KW-0813">Transport</keyword>
<dbReference type="InterPro" id="IPR050820">
    <property type="entry name" value="MFS_Sugar_Transporter"/>
</dbReference>
<protein>
    <submittedName>
        <fullName evidence="12">GTR12-like protein</fullName>
    </submittedName>
</protein>
<dbReference type="SUPFAM" id="SSF103473">
    <property type="entry name" value="MFS general substrate transporter"/>
    <property type="match status" value="1"/>
</dbReference>
<evidence type="ECO:0000256" key="3">
    <source>
        <dbReference type="ARBA" id="ARBA00007004"/>
    </source>
</evidence>
<dbReference type="Proteomes" id="UP001164746">
    <property type="component" value="Chromosome 13"/>
</dbReference>
<evidence type="ECO:0000256" key="4">
    <source>
        <dbReference type="ARBA" id="ARBA00022448"/>
    </source>
</evidence>
<evidence type="ECO:0000256" key="9">
    <source>
        <dbReference type="SAM" id="MobiDB-lite"/>
    </source>
</evidence>
<dbReference type="InterPro" id="IPR005829">
    <property type="entry name" value="Sugar_transporter_CS"/>
</dbReference>
<dbReference type="PANTHER" id="PTHR48023">
    <property type="entry name" value="D-XYLOSE-PROTON SYMPORTER-LIKE 2"/>
    <property type="match status" value="1"/>
</dbReference>
<dbReference type="PANTHER" id="PTHR48023:SF4">
    <property type="entry name" value="D-XYLOSE-PROTON SYMPORTER-LIKE 2"/>
    <property type="match status" value="1"/>
</dbReference>
<dbReference type="PROSITE" id="PS00216">
    <property type="entry name" value="SUGAR_TRANSPORT_1"/>
    <property type="match status" value="1"/>
</dbReference>
<keyword evidence="13" id="KW-1185">Reference proteome</keyword>
<feature type="region of interest" description="Disordered" evidence="9">
    <location>
        <begin position="456"/>
        <end position="478"/>
    </location>
</feature>
<evidence type="ECO:0000259" key="11">
    <source>
        <dbReference type="PROSITE" id="PS50850"/>
    </source>
</evidence>
<dbReference type="PRINTS" id="PR00171">
    <property type="entry name" value="SUGRTRNSPORT"/>
</dbReference>
<evidence type="ECO:0000256" key="10">
    <source>
        <dbReference type="SAM" id="Phobius"/>
    </source>
</evidence>
<keyword evidence="5 10" id="KW-0812">Transmembrane</keyword>
<keyword evidence="6 10" id="KW-1133">Transmembrane helix</keyword>
<feature type="transmembrane region" description="Helical" evidence="10">
    <location>
        <begin position="352"/>
        <end position="371"/>
    </location>
</feature>
<feature type="region of interest" description="Disordered" evidence="9">
    <location>
        <begin position="1"/>
        <end position="26"/>
    </location>
</feature>
<dbReference type="InterPro" id="IPR020846">
    <property type="entry name" value="MFS_dom"/>
</dbReference>
<dbReference type="Pfam" id="PF00083">
    <property type="entry name" value="Sugar_tr"/>
    <property type="match status" value="2"/>
</dbReference>
<sequence length="590" mass="63468">MMEEVYKEGETLISHRRDSDEGGTEFQLELSEGRNRQFSSSSRHTEGKGDSCANCYVLSASVMASLGGVLFGYDIGIISGAVLQLRDVFCLSCLDQELVTSAMLMGAVVGSLVGGFLIDHCGRRATIIANSGVFLVGAVILGLAPNFPILVIGRLLVGFAVSISATGECIYISEIAPHRWRGLLVSLNELGITLGLLLAYLCNFMRWMFSLSALPAVVQGVGMFFLPRSPRYLMLKKKEEEAEKVLGKLRGGAPVKNELSAIRVSIASEKNQTCMDLCSGQDGMRGRMFIGIGLVFFQQFTGQPNVLYYAPTIFEDIGFKSAAAATLATVGLGIVIMTVISLVCVDRFGRRRLLYTGALMMGVSITTLGVVCQFQQGGQPNKACLDHSDCHSNVLHNHSFLVSSIPPTNSKDQIVSSAVFNISALTTASTLHRAKKSGDRLPSKVGNSHISAYSVADNTETGADNEDSSDTGSDKKSEGSLTQRVLGFTALMCYVAAYAFSFGPVTWLVLSEIYPAAVKGRAIAMATVFNWGTNLIVTFTFLDVMNGVGVTGTFVIFGVICCMSAVFIYMFVPETKNRTLEQVSSDMNAK</sequence>
<feature type="transmembrane region" description="Helical" evidence="10">
    <location>
        <begin position="289"/>
        <end position="310"/>
    </location>
</feature>
<dbReference type="NCBIfam" id="TIGR00879">
    <property type="entry name" value="SP"/>
    <property type="match status" value="1"/>
</dbReference>
<dbReference type="EMBL" id="CP111024">
    <property type="protein sequence ID" value="WAR22868.1"/>
    <property type="molecule type" value="Genomic_DNA"/>
</dbReference>
<comment type="similarity">
    <text evidence="3">Belongs to the major facilitator superfamily. Sugar transporter (TC 2.A.1.1) family. Glucose transporter subfamily.</text>
</comment>
<keyword evidence="7 10" id="KW-0472">Membrane</keyword>
<evidence type="ECO:0000256" key="7">
    <source>
        <dbReference type="ARBA" id="ARBA00023136"/>
    </source>
</evidence>
<evidence type="ECO:0000256" key="5">
    <source>
        <dbReference type="ARBA" id="ARBA00022692"/>
    </source>
</evidence>
<name>A0ABY7FQ76_MYAAR</name>
<feature type="transmembrane region" description="Helical" evidence="10">
    <location>
        <begin position="522"/>
        <end position="542"/>
    </location>
</feature>
<feature type="transmembrane region" description="Helical" evidence="10">
    <location>
        <begin position="322"/>
        <end position="345"/>
    </location>
</feature>
<comment type="catalytic activity">
    <reaction evidence="1">
        <text>D-glucose(out) = D-glucose(in)</text>
        <dbReference type="Rhea" id="RHEA:60376"/>
        <dbReference type="ChEBI" id="CHEBI:4167"/>
    </reaction>
</comment>
<accession>A0ABY7FQ76</accession>
<evidence type="ECO:0000256" key="6">
    <source>
        <dbReference type="ARBA" id="ARBA00022989"/>
    </source>
</evidence>
<feature type="domain" description="Major facilitator superfamily (MFS) profile" evidence="11">
    <location>
        <begin position="60"/>
        <end position="576"/>
    </location>
</feature>
<dbReference type="InterPro" id="IPR005828">
    <property type="entry name" value="MFS_sugar_transport-like"/>
</dbReference>
<dbReference type="InterPro" id="IPR036259">
    <property type="entry name" value="MFS_trans_sf"/>
</dbReference>
<evidence type="ECO:0000313" key="13">
    <source>
        <dbReference type="Proteomes" id="UP001164746"/>
    </source>
</evidence>
<evidence type="ECO:0000256" key="1">
    <source>
        <dbReference type="ARBA" id="ARBA00000618"/>
    </source>
</evidence>
<evidence type="ECO:0000256" key="2">
    <source>
        <dbReference type="ARBA" id="ARBA00004141"/>
    </source>
</evidence>
<evidence type="ECO:0000313" key="12">
    <source>
        <dbReference type="EMBL" id="WAR22868.1"/>
    </source>
</evidence>
<feature type="transmembrane region" description="Helical" evidence="10">
    <location>
        <begin position="207"/>
        <end position="226"/>
    </location>
</feature>
<feature type="transmembrane region" description="Helical" evidence="10">
    <location>
        <begin position="125"/>
        <end position="143"/>
    </location>
</feature>
<dbReference type="Gene3D" id="1.20.1250.20">
    <property type="entry name" value="MFS general substrate transporter like domains"/>
    <property type="match status" value="2"/>
</dbReference>
<dbReference type="InterPro" id="IPR003663">
    <property type="entry name" value="Sugar/inositol_transpt"/>
</dbReference>
<comment type="subcellular location">
    <subcellularLocation>
        <location evidence="2">Membrane</location>
        <topology evidence="2">Multi-pass membrane protein</topology>
    </subcellularLocation>
</comment>
<feature type="transmembrane region" description="Helical" evidence="10">
    <location>
        <begin position="53"/>
        <end position="78"/>
    </location>
</feature>
<reference evidence="12" key="1">
    <citation type="submission" date="2022-11" db="EMBL/GenBank/DDBJ databases">
        <title>Centuries of genome instability and evolution in soft-shell clam transmissible cancer (bioRxiv).</title>
        <authorList>
            <person name="Hart S.F.M."/>
            <person name="Yonemitsu M.A."/>
            <person name="Giersch R.M."/>
            <person name="Beal B.F."/>
            <person name="Arriagada G."/>
            <person name="Davis B.W."/>
            <person name="Ostrander E.A."/>
            <person name="Goff S.P."/>
            <person name="Metzger M.J."/>
        </authorList>
    </citation>
    <scope>NUCLEOTIDE SEQUENCE</scope>
    <source>
        <strain evidence="12">MELC-2E11</strain>
        <tissue evidence="12">Siphon/mantle</tissue>
    </source>
</reference>
<feature type="transmembrane region" description="Helical" evidence="10">
    <location>
        <begin position="548"/>
        <end position="572"/>
    </location>
</feature>
<feature type="transmembrane region" description="Helical" evidence="10">
    <location>
        <begin position="98"/>
        <end position="118"/>
    </location>
</feature>
<feature type="compositionally biased region" description="Basic and acidic residues" evidence="9">
    <location>
        <begin position="1"/>
        <end position="20"/>
    </location>
</feature>
<gene>
    <name evidence="12" type="ORF">MAR_036537</name>
</gene>
<organism evidence="12 13">
    <name type="scientific">Mya arenaria</name>
    <name type="common">Soft-shell clam</name>
    <dbReference type="NCBI Taxonomy" id="6604"/>
    <lineage>
        <taxon>Eukaryota</taxon>
        <taxon>Metazoa</taxon>
        <taxon>Spiralia</taxon>
        <taxon>Lophotrochozoa</taxon>
        <taxon>Mollusca</taxon>
        <taxon>Bivalvia</taxon>
        <taxon>Autobranchia</taxon>
        <taxon>Heteroconchia</taxon>
        <taxon>Euheterodonta</taxon>
        <taxon>Imparidentia</taxon>
        <taxon>Neoheterodontei</taxon>
        <taxon>Myida</taxon>
        <taxon>Myoidea</taxon>
        <taxon>Myidae</taxon>
        <taxon>Mya</taxon>
    </lineage>
</organism>
<proteinExistence type="inferred from homology"/>
<dbReference type="PROSITE" id="PS50850">
    <property type="entry name" value="MFS"/>
    <property type="match status" value="1"/>
</dbReference>
<feature type="transmembrane region" description="Helical" evidence="10">
    <location>
        <begin position="485"/>
        <end position="510"/>
    </location>
</feature>
<evidence type="ECO:0000256" key="8">
    <source>
        <dbReference type="RuleBase" id="RU003346"/>
    </source>
</evidence>